<evidence type="ECO:0000313" key="3">
    <source>
        <dbReference type="Proteomes" id="UP001152622"/>
    </source>
</evidence>
<reference evidence="2" key="1">
    <citation type="journal article" date="2023" name="Science">
        <title>Genome structures resolve the early diversification of teleost fishes.</title>
        <authorList>
            <person name="Parey E."/>
            <person name="Louis A."/>
            <person name="Montfort J."/>
            <person name="Bouchez O."/>
            <person name="Roques C."/>
            <person name="Iampietro C."/>
            <person name="Lluch J."/>
            <person name="Castinel A."/>
            <person name="Donnadieu C."/>
            <person name="Desvignes T."/>
            <person name="Floi Bucao C."/>
            <person name="Jouanno E."/>
            <person name="Wen M."/>
            <person name="Mejri S."/>
            <person name="Dirks R."/>
            <person name="Jansen H."/>
            <person name="Henkel C."/>
            <person name="Chen W.J."/>
            <person name="Zahm M."/>
            <person name="Cabau C."/>
            <person name="Klopp C."/>
            <person name="Thompson A.W."/>
            <person name="Robinson-Rechavi M."/>
            <person name="Braasch I."/>
            <person name="Lecointre G."/>
            <person name="Bobe J."/>
            <person name="Postlethwait J.H."/>
            <person name="Berthelot C."/>
            <person name="Roest Crollius H."/>
            <person name="Guiguen Y."/>
        </authorList>
    </citation>
    <scope>NUCLEOTIDE SEQUENCE</scope>
    <source>
        <strain evidence="2">WJC10195</strain>
    </source>
</reference>
<sequence>MYRLERLGRAEVSGRGPGCRAAKLQRRNRGCYIGLNTSFAPGGERGCGALSPHTMLPDGGPVNGHADNRAQSSLALCYRSREAGGTRSRYARVATASTRSPASIEEQTAHPQGN</sequence>
<organism evidence="2 3">
    <name type="scientific">Synaphobranchus kaupii</name>
    <name type="common">Kaup's arrowtooth eel</name>
    <dbReference type="NCBI Taxonomy" id="118154"/>
    <lineage>
        <taxon>Eukaryota</taxon>
        <taxon>Metazoa</taxon>
        <taxon>Chordata</taxon>
        <taxon>Craniata</taxon>
        <taxon>Vertebrata</taxon>
        <taxon>Euteleostomi</taxon>
        <taxon>Actinopterygii</taxon>
        <taxon>Neopterygii</taxon>
        <taxon>Teleostei</taxon>
        <taxon>Anguilliformes</taxon>
        <taxon>Synaphobranchidae</taxon>
        <taxon>Synaphobranchus</taxon>
    </lineage>
</organism>
<feature type="region of interest" description="Disordered" evidence="1">
    <location>
        <begin position="88"/>
        <end position="114"/>
    </location>
</feature>
<dbReference type="EMBL" id="JAINUF010000002">
    <property type="protein sequence ID" value="KAJ8375291.1"/>
    <property type="molecule type" value="Genomic_DNA"/>
</dbReference>
<dbReference type="Proteomes" id="UP001152622">
    <property type="component" value="Chromosome 2"/>
</dbReference>
<dbReference type="AlphaFoldDB" id="A0A9Q1G5A6"/>
<feature type="compositionally biased region" description="Polar residues" evidence="1">
    <location>
        <begin position="95"/>
        <end position="114"/>
    </location>
</feature>
<proteinExistence type="predicted"/>
<protein>
    <submittedName>
        <fullName evidence="2">Uncharacterized protein</fullName>
    </submittedName>
</protein>
<keyword evidence="3" id="KW-1185">Reference proteome</keyword>
<accession>A0A9Q1G5A6</accession>
<gene>
    <name evidence="2" type="ORF">SKAU_G00058710</name>
</gene>
<name>A0A9Q1G5A6_SYNKA</name>
<evidence type="ECO:0000256" key="1">
    <source>
        <dbReference type="SAM" id="MobiDB-lite"/>
    </source>
</evidence>
<comment type="caution">
    <text evidence="2">The sequence shown here is derived from an EMBL/GenBank/DDBJ whole genome shotgun (WGS) entry which is preliminary data.</text>
</comment>
<evidence type="ECO:0000313" key="2">
    <source>
        <dbReference type="EMBL" id="KAJ8375291.1"/>
    </source>
</evidence>